<dbReference type="EMBL" id="BJWL01000384">
    <property type="protein sequence ID" value="GFS41700.1"/>
    <property type="molecule type" value="Genomic_DNA"/>
</dbReference>
<organism evidence="2 3">
    <name type="scientific">Actinidia rufa</name>
    <dbReference type="NCBI Taxonomy" id="165716"/>
    <lineage>
        <taxon>Eukaryota</taxon>
        <taxon>Viridiplantae</taxon>
        <taxon>Streptophyta</taxon>
        <taxon>Embryophyta</taxon>
        <taxon>Tracheophyta</taxon>
        <taxon>Spermatophyta</taxon>
        <taxon>Magnoliopsida</taxon>
        <taxon>eudicotyledons</taxon>
        <taxon>Gunneridae</taxon>
        <taxon>Pentapetalae</taxon>
        <taxon>asterids</taxon>
        <taxon>Ericales</taxon>
        <taxon>Actinidiaceae</taxon>
        <taxon>Actinidia</taxon>
    </lineage>
</organism>
<name>A0A7J0DSY7_9ERIC</name>
<evidence type="ECO:0000313" key="2">
    <source>
        <dbReference type="EMBL" id="GFS41700.1"/>
    </source>
</evidence>
<dbReference type="OrthoDB" id="657187at2759"/>
<feature type="compositionally biased region" description="Low complexity" evidence="1">
    <location>
        <begin position="35"/>
        <end position="48"/>
    </location>
</feature>
<reference evidence="3" key="1">
    <citation type="submission" date="2019-07" db="EMBL/GenBank/DDBJ databases">
        <title>De Novo Assembly of kiwifruit Actinidia rufa.</title>
        <authorList>
            <person name="Sugita-Konishi S."/>
            <person name="Sato K."/>
            <person name="Mori E."/>
            <person name="Abe Y."/>
            <person name="Kisaki G."/>
            <person name="Hamano K."/>
            <person name="Suezawa K."/>
            <person name="Otani M."/>
            <person name="Fukuda T."/>
            <person name="Manabe T."/>
            <person name="Gomi K."/>
            <person name="Tabuchi M."/>
            <person name="Akimitsu K."/>
            <person name="Kataoka I."/>
        </authorList>
    </citation>
    <scope>NUCLEOTIDE SEQUENCE [LARGE SCALE GENOMIC DNA]</scope>
    <source>
        <strain evidence="3">cv. Fuchu</strain>
    </source>
</reference>
<gene>
    <name evidence="2" type="ORF">Acr_00g0075870</name>
</gene>
<dbReference type="Proteomes" id="UP000585474">
    <property type="component" value="Unassembled WGS sequence"/>
</dbReference>
<protein>
    <submittedName>
        <fullName evidence="2">Uncharacterized protein</fullName>
    </submittedName>
</protein>
<sequence length="153" mass="17042">MEDEQSISPSFKNKLKQTLCLSCCFHNSRRETLGSSSSSSSSSTTSTSSDDRPTLVRAPSMWLKSRVHEFPEIGDKCRHLINRIGRHHHHHRRHSSSADFRYDPLSYALNFDDSHVDEAPLRNFSARVPASPSPVDADGLAKPAAIPKEIACV</sequence>
<keyword evidence="3" id="KW-1185">Reference proteome</keyword>
<feature type="region of interest" description="Disordered" evidence="1">
    <location>
        <begin position="30"/>
        <end position="58"/>
    </location>
</feature>
<comment type="caution">
    <text evidence="2">The sequence shown here is derived from an EMBL/GenBank/DDBJ whole genome shotgun (WGS) entry which is preliminary data.</text>
</comment>
<evidence type="ECO:0000313" key="3">
    <source>
        <dbReference type="Proteomes" id="UP000585474"/>
    </source>
</evidence>
<dbReference type="PANTHER" id="PTHR33168">
    <property type="entry name" value="STRESS INDUCED PROTEIN-RELATED"/>
    <property type="match status" value="1"/>
</dbReference>
<accession>A0A7J0DSY7</accession>
<proteinExistence type="predicted"/>
<evidence type="ECO:0000256" key="1">
    <source>
        <dbReference type="SAM" id="MobiDB-lite"/>
    </source>
</evidence>
<dbReference type="AlphaFoldDB" id="A0A7J0DSY7"/>